<proteinExistence type="predicted"/>
<reference evidence="3" key="1">
    <citation type="journal article" date="2014" name="Int. J. Syst. Evol. Microbiol.">
        <title>Complete genome sequence of Corynebacterium casei LMG S-19264T (=DSM 44701T), isolated from a smear-ripened cheese.</title>
        <authorList>
            <consortium name="US DOE Joint Genome Institute (JGI-PGF)"/>
            <person name="Walter F."/>
            <person name="Albersmeier A."/>
            <person name="Kalinowski J."/>
            <person name="Ruckert C."/>
        </authorList>
    </citation>
    <scope>NUCLEOTIDE SEQUENCE</scope>
    <source>
        <strain evidence="3">KCTC 12368</strain>
    </source>
</reference>
<gene>
    <name evidence="3" type="ORF">GCM10007049_05650</name>
</gene>
<protein>
    <recommendedName>
        <fullName evidence="2">DUF5675 domain-containing protein</fullName>
    </recommendedName>
</protein>
<keyword evidence="1" id="KW-0472">Membrane</keyword>
<name>A0A918PNL1_9BACT</name>
<accession>A0A918PNL1</accession>
<evidence type="ECO:0000313" key="4">
    <source>
        <dbReference type="Proteomes" id="UP000619457"/>
    </source>
</evidence>
<keyword evidence="1" id="KW-1133">Transmembrane helix</keyword>
<sequence length="249" mass="28581">MLLVFFTNPDLLSKIWLYLIGFVGYIITLGQKGFSAVKKMFERSPKPIESIISPSPKADEPANFEIDHLQSRIRKLESDLALAQQGTVAEKTATISLLRYYDDGETTLGLMFMRTKFFCYTLEDTHRELKVKHQTRIPAGQYAINFNKNITPMTQKYRDKNSWFDFHLQLQDVPEFEGIYIHIGNNHEHTSGCILIADGVSAGMPRSILSSSKTYEQFYKKISSLLHTHENVSIAIYNEDWFGKSPIRS</sequence>
<evidence type="ECO:0000256" key="1">
    <source>
        <dbReference type="SAM" id="Phobius"/>
    </source>
</evidence>
<keyword evidence="4" id="KW-1185">Reference proteome</keyword>
<organism evidence="3 4">
    <name type="scientific">Echinicola pacifica</name>
    <dbReference type="NCBI Taxonomy" id="346377"/>
    <lineage>
        <taxon>Bacteria</taxon>
        <taxon>Pseudomonadati</taxon>
        <taxon>Bacteroidota</taxon>
        <taxon>Cytophagia</taxon>
        <taxon>Cytophagales</taxon>
        <taxon>Cyclobacteriaceae</taxon>
        <taxon>Echinicola</taxon>
    </lineage>
</organism>
<feature type="transmembrane region" description="Helical" evidence="1">
    <location>
        <begin position="15"/>
        <end position="34"/>
    </location>
</feature>
<keyword evidence="1" id="KW-0812">Transmembrane</keyword>
<dbReference type="InterPro" id="IPR043732">
    <property type="entry name" value="DUF5675"/>
</dbReference>
<dbReference type="Proteomes" id="UP000619457">
    <property type="component" value="Unassembled WGS sequence"/>
</dbReference>
<evidence type="ECO:0000313" key="3">
    <source>
        <dbReference type="EMBL" id="GGZ16241.1"/>
    </source>
</evidence>
<dbReference type="EMBL" id="BMWX01000001">
    <property type="protein sequence ID" value="GGZ16241.1"/>
    <property type="molecule type" value="Genomic_DNA"/>
</dbReference>
<feature type="domain" description="DUF5675" evidence="2">
    <location>
        <begin position="97"/>
        <end position="223"/>
    </location>
</feature>
<dbReference type="AlphaFoldDB" id="A0A918PNL1"/>
<reference evidence="3" key="2">
    <citation type="submission" date="2020-09" db="EMBL/GenBank/DDBJ databases">
        <authorList>
            <person name="Sun Q."/>
            <person name="Kim S."/>
        </authorList>
    </citation>
    <scope>NUCLEOTIDE SEQUENCE</scope>
    <source>
        <strain evidence="3">KCTC 12368</strain>
    </source>
</reference>
<comment type="caution">
    <text evidence="3">The sequence shown here is derived from an EMBL/GenBank/DDBJ whole genome shotgun (WGS) entry which is preliminary data.</text>
</comment>
<dbReference type="Pfam" id="PF18925">
    <property type="entry name" value="DUF5675"/>
    <property type="match status" value="1"/>
</dbReference>
<evidence type="ECO:0000259" key="2">
    <source>
        <dbReference type="Pfam" id="PF18925"/>
    </source>
</evidence>